<dbReference type="InterPro" id="IPR007085">
    <property type="entry name" value="DNA/pantothenate-metab_flavo_C"/>
</dbReference>
<accession>A0A3B8WB09</accession>
<keyword evidence="3" id="KW-0460">Magnesium</keyword>
<dbReference type="Pfam" id="PF02441">
    <property type="entry name" value="Flavoprotein"/>
    <property type="match status" value="1"/>
</dbReference>
<dbReference type="GO" id="GO:0046872">
    <property type="term" value="F:metal ion binding"/>
    <property type="evidence" value="ECO:0007669"/>
    <property type="project" value="UniProtKB-KW"/>
</dbReference>
<dbReference type="InterPro" id="IPR036551">
    <property type="entry name" value="Flavin_trans-like"/>
</dbReference>
<evidence type="ECO:0000259" key="5">
    <source>
        <dbReference type="Pfam" id="PF02441"/>
    </source>
</evidence>
<feature type="binding site" evidence="3">
    <location>
        <position position="338"/>
    </location>
    <ligand>
        <name>CTP</name>
        <dbReference type="ChEBI" id="CHEBI:37563"/>
    </ligand>
</feature>
<feature type="binding site" evidence="3">
    <location>
        <position position="342"/>
    </location>
    <ligand>
        <name>CTP</name>
        <dbReference type="ChEBI" id="CHEBI:37563"/>
    </ligand>
</feature>
<comment type="catalytic activity">
    <reaction evidence="3 4">
        <text>N-[(R)-4-phosphopantothenoyl]-L-cysteine + H(+) = (R)-4'-phosphopantetheine + CO2</text>
        <dbReference type="Rhea" id="RHEA:16793"/>
        <dbReference type="ChEBI" id="CHEBI:15378"/>
        <dbReference type="ChEBI" id="CHEBI:16526"/>
        <dbReference type="ChEBI" id="CHEBI:59458"/>
        <dbReference type="ChEBI" id="CHEBI:61723"/>
        <dbReference type="EC" id="4.1.1.36"/>
    </reaction>
</comment>
<dbReference type="Pfam" id="PF04127">
    <property type="entry name" value="DFP"/>
    <property type="match status" value="1"/>
</dbReference>
<evidence type="ECO:0000313" key="8">
    <source>
        <dbReference type="Proteomes" id="UP000261325"/>
    </source>
</evidence>
<feature type="binding site" evidence="3">
    <location>
        <position position="291"/>
    </location>
    <ligand>
        <name>CTP</name>
        <dbReference type="ChEBI" id="CHEBI:37563"/>
    </ligand>
</feature>
<comment type="cofactor">
    <cofactor evidence="3">
        <name>FMN</name>
        <dbReference type="ChEBI" id="CHEBI:58210"/>
    </cofactor>
    <text evidence="3">Binds 1 FMN per subunit.</text>
</comment>
<dbReference type="GO" id="GO:0071513">
    <property type="term" value="C:phosphopantothenoylcysteine decarboxylase complex"/>
    <property type="evidence" value="ECO:0007669"/>
    <property type="project" value="TreeGrafter"/>
</dbReference>
<evidence type="ECO:0000256" key="4">
    <source>
        <dbReference type="RuleBase" id="RU364078"/>
    </source>
</evidence>
<dbReference type="Gene3D" id="3.40.50.1950">
    <property type="entry name" value="Flavin prenyltransferase-like"/>
    <property type="match status" value="1"/>
</dbReference>
<dbReference type="Proteomes" id="UP000261325">
    <property type="component" value="Unassembled WGS sequence"/>
</dbReference>
<reference evidence="7 8" key="1">
    <citation type="journal article" date="2018" name="Nat. Biotechnol.">
        <title>A standardized bacterial taxonomy based on genome phylogeny substantially revises the tree of life.</title>
        <authorList>
            <person name="Parks D.H."/>
            <person name="Chuvochina M."/>
            <person name="Waite D.W."/>
            <person name="Rinke C."/>
            <person name="Skarshewski A."/>
            <person name="Chaumeil P.A."/>
            <person name="Hugenholtz P."/>
        </authorList>
    </citation>
    <scope>NUCLEOTIDE SEQUENCE [LARGE SCALE GENOMIC DNA]</scope>
    <source>
        <strain evidence="7">UBA9049</strain>
    </source>
</reference>
<feature type="binding site" evidence="3">
    <location>
        <position position="281"/>
    </location>
    <ligand>
        <name>CTP</name>
        <dbReference type="ChEBI" id="CHEBI:37563"/>
    </ligand>
</feature>
<evidence type="ECO:0000259" key="6">
    <source>
        <dbReference type="Pfam" id="PF04127"/>
    </source>
</evidence>
<comment type="similarity">
    <text evidence="3 4">In the C-terminal section; belongs to the PPC synthetase family.</text>
</comment>
<dbReference type="EMBL" id="DLYI01000013">
    <property type="protein sequence ID" value="HAC26446.1"/>
    <property type="molecule type" value="Genomic_DNA"/>
</dbReference>
<keyword evidence="2 3" id="KW-0456">Lyase</keyword>
<dbReference type="EC" id="4.1.1.36" evidence="3"/>
<dbReference type="InterPro" id="IPR005252">
    <property type="entry name" value="CoaBC"/>
</dbReference>
<evidence type="ECO:0000313" key="7">
    <source>
        <dbReference type="EMBL" id="HAC26446.1"/>
    </source>
</evidence>
<keyword evidence="1 3" id="KW-0210">Decarboxylase</keyword>
<dbReference type="GO" id="GO:0010181">
    <property type="term" value="F:FMN binding"/>
    <property type="evidence" value="ECO:0007669"/>
    <property type="project" value="UniProtKB-UniRule"/>
</dbReference>
<dbReference type="GO" id="GO:0015941">
    <property type="term" value="P:pantothenate catabolic process"/>
    <property type="evidence" value="ECO:0007669"/>
    <property type="project" value="InterPro"/>
</dbReference>
<dbReference type="UniPathway" id="UPA00241">
    <property type="reaction ID" value="UER00353"/>
</dbReference>
<dbReference type="GO" id="GO:0004633">
    <property type="term" value="F:phosphopantothenoylcysteine decarboxylase activity"/>
    <property type="evidence" value="ECO:0007669"/>
    <property type="project" value="UniProtKB-UniRule"/>
</dbReference>
<dbReference type="NCBIfam" id="TIGR00521">
    <property type="entry name" value="coaBC_dfp"/>
    <property type="match status" value="1"/>
</dbReference>
<dbReference type="PANTHER" id="PTHR14359:SF6">
    <property type="entry name" value="PHOSPHOPANTOTHENOYLCYSTEINE DECARBOXYLASE"/>
    <property type="match status" value="1"/>
</dbReference>
<dbReference type="InterPro" id="IPR003382">
    <property type="entry name" value="Flavoprotein"/>
</dbReference>
<sequence length="403" mass="42123">MSTVLDGKHITLGVTGSIACYKAIDLASKLTQANANVDVILTKGASKFVTTLAFAAITHRPVVTDVFDPQSELSIDHVALAERSDSIVIAPATAHTIAKMAHGLADDALTTTLLATQAPVIVAPAMDAHMFDNPATQANVRLLEERGVTFIGPASGRLASGLIGKGRLVETPEIIGCISAALGRHGDLAGKKIVVSAGGTEEAIDPVRVITNHSSGKMGYAIAEAARDRGASAVLVSTPTALPAPYGVRMVNVRSALDMRDAINHECRDADAVVMAAAVADWRPVSTADQKIKKGASNEWAIELTKTPDIIAGLAADSLVKVGFAAESQDLIANAQTKLVSKGLDLIVANDITAEDAGFAADTNRVTILDREGGADDLPLMSKYDVGVNILDRVRPLFRRDIS</sequence>
<comment type="catalytic activity">
    <reaction evidence="3 4">
        <text>(R)-4'-phosphopantothenate + L-cysteine + CTP = N-[(R)-4-phosphopantothenoyl]-L-cysteine + CMP + diphosphate + H(+)</text>
        <dbReference type="Rhea" id="RHEA:19397"/>
        <dbReference type="ChEBI" id="CHEBI:10986"/>
        <dbReference type="ChEBI" id="CHEBI:15378"/>
        <dbReference type="ChEBI" id="CHEBI:33019"/>
        <dbReference type="ChEBI" id="CHEBI:35235"/>
        <dbReference type="ChEBI" id="CHEBI:37563"/>
        <dbReference type="ChEBI" id="CHEBI:59458"/>
        <dbReference type="ChEBI" id="CHEBI:60377"/>
        <dbReference type="EC" id="6.3.2.5"/>
    </reaction>
</comment>
<comment type="function">
    <text evidence="3">Catalyzes two sequential steps in the biosynthesis of coenzyme A. In the first step cysteine is conjugated to 4'-phosphopantothenate to form 4-phosphopantothenoylcysteine. In the second step the latter compound is decarboxylated to form 4'-phosphopantotheine.</text>
</comment>
<dbReference type="Gene3D" id="3.40.50.10300">
    <property type="entry name" value="CoaB-like"/>
    <property type="match status" value="1"/>
</dbReference>
<dbReference type="AlphaFoldDB" id="A0A3B8WB09"/>
<keyword evidence="3 4" id="KW-0288">FMN</keyword>
<feature type="binding site" evidence="3">
    <location>
        <position position="324"/>
    </location>
    <ligand>
        <name>CTP</name>
        <dbReference type="ChEBI" id="CHEBI:37563"/>
    </ligand>
</feature>
<keyword evidence="3 4" id="KW-0285">Flavoprotein</keyword>
<feature type="binding site" evidence="3">
    <location>
        <begin position="308"/>
        <end position="311"/>
    </location>
    <ligand>
        <name>CTP</name>
        <dbReference type="ChEBI" id="CHEBI:37563"/>
    </ligand>
</feature>
<comment type="pathway">
    <text evidence="3 4">Cofactor biosynthesis; coenzyme A biosynthesis; CoA from (R)-pantothenate: step 2/5.</text>
</comment>
<comment type="similarity">
    <text evidence="3 4">In the N-terminal section; belongs to the HFCD (homo-oligomeric flavin containing Cys decarboxylase) superfamily.</text>
</comment>
<comment type="pathway">
    <text evidence="3 4">Cofactor biosynthesis; coenzyme A biosynthesis; CoA from (R)-pantothenate: step 3/5.</text>
</comment>
<gene>
    <name evidence="3 7" type="primary">coaBC</name>
    <name evidence="7" type="ORF">DCF82_01280</name>
</gene>
<feature type="region of interest" description="Phosphopantothenate--cysteine ligase" evidence="3">
    <location>
        <begin position="193"/>
        <end position="403"/>
    </location>
</feature>
<evidence type="ECO:0000256" key="1">
    <source>
        <dbReference type="ARBA" id="ARBA00022793"/>
    </source>
</evidence>
<keyword evidence="3 4" id="KW-0436">Ligase</keyword>
<dbReference type="PANTHER" id="PTHR14359">
    <property type="entry name" value="HOMO-OLIGOMERIC FLAVIN CONTAINING CYS DECARBOXYLASE FAMILY"/>
    <property type="match status" value="1"/>
</dbReference>
<dbReference type="EC" id="6.3.2.5" evidence="3"/>
<proteinExistence type="inferred from homology"/>
<evidence type="ECO:0000256" key="3">
    <source>
        <dbReference type="HAMAP-Rule" id="MF_02225"/>
    </source>
</evidence>
<feature type="domain" description="DNA/pantothenate metabolism flavoprotein C-terminal" evidence="6">
    <location>
        <begin position="188"/>
        <end position="395"/>
    </location>
</feature>
<comment type="caution">
    <text evidence="7">The sequence shown here is derived from an EMBL/GenBank/DDBJ whole genome shotgun (WGS) entry which is preliminary data.</text>
</comment>
<dbReference type="SUPFAM" id="SSF102645">
    <property type="entry name" value="CoaB-like"/>
    <property type="match status" value="1"/>
</dbReference>
<comment type="function">
    <text evidence="4">Catalyzes two steps in the biosynthesis of coenzyme A. In the first step cysteine is conjugated to 4'-phosphopantothenate to form 4-phosphopantothenoylcysteine, in the latter compound is decarboxylated to form 4'-phosphopantotheine.</text>
</comment>
<dbReference type="GO" id="GO:0015937">
    <property type="term" value="P:coenzyme A biosynthetic process"/>
    <property type="evidence" value="ECO:0007669"/>
    <property type="project" value="UniProtKB-UniRule"/>
</dbReference>
<dbReference type="InterPro" id="IPR035929">
    <property type="entry name" value="CoaB-like_sf"/>
</dbReference>
<comment type="caution">
    <text evidence="3">Lacks conserved residue(s) required for the propagation of feature annotation.</text>
</comment>
<dbReference type="SUPFAM" id="SSF52507">
    <property type="entry name" value="Homo-oligomeric flavin-containing Cys decarboxylases, HFCD"/>
    <property type="match status" value="1"/>
</dbReference>
<comment type="cofactor">
    <cofactor evidence="3">
        <name>Mg(2+)</name>
        <dbReference type="ChEBI" id="CHEBI:18420"/>
    </cofactor>
</comment>
<keyword evidence="3" id="KW-0479">Metal-binding</keyword>
<keyword evidence="3" id="KW-0511">Multifunctional enzyme</keyword>
<protein>
    <recommendedName>
        <fullName evidence="3">Coenzyme A biosynthesis bifunctional protein CoaBC</fullName>
    </recommendedName>
    <alternativeName>
        <fullName evidence="3">DNA/pantothenate metabolism flavoprotein</fullName>
    </alternativeName>
    <alternativeName>
        <fullName evidence="3">Phosphopantothenoylcysteine synthetase/decarboxylase</fullName>
        <shortName evidence="3">PPCS-PPCDC</shortName>
    </alternativeName>
    <domain>
        <recommendedName>
            <fullName evidence="3">Phosphopantothenoylcysteine decarboxylase</fullName>
            <shortName evidence="3">PPC decarboxylase</shortName>
            <shortName evidence="3">PPC-DC</shortName>
            <ecNumber evidence="3">4.1.1.36</ecNumber>
        </recommendedName>
        <alternativeName>
            <fullName evidence="3">CoaC</fullName>
        </alternativeName>
    </domain>
    <domain>
        <recommendedName>
            <fullName evidence="3">Phosphopantothenate--cysteine ligase</fullName>
            <ecNumber evidence="3">6.3.2.5</ecNumber>
        </recommendedName>
        <alternativeName>
            <fullName evidence="3">CoaB</fullName>
        </alternativeName>
        <alternativeName>
            <fullName evidence="3">Phosphopantothenoylcysteine synthetase</fullName>
            <shortName evidence="3">PPC synthetase</shortName>
            <shortName evidence="3">PPC-S</shortName>
        </alternativeName>
    </domain>
</protein>
<feature type="domain" description="Flavoprotein" evidence="5">
    <location>
        <begin position="8"/>
        <end position="179"/>
    </location>
</feature>
<feature type="region of interest" description="Phosphopantothenoylcysteine decarboxylase" evidence="3">
    <location>
        <begin position="1"/>
        <end position="192"/>
    </location>
</feature>
<evidence type="ECO:0000256" key="2">
    <source>
        <dbReference type="ARBA" id="ARBA00023239"/>
    </source>
</evidence>
<organism evidence="7 8">
    <name type="scientific">Marinobacter nauticus</name>
    <name type="common">Marinobacter hydrocarbonoclasticus</name>
    <name type="synonym">Marinobacter aquaeolei</name>
    <dbReference type="NCBI Taxonomy" id="2743"/>
    <lineage>
        <taxon>Bacteria</taxon>
        <taxon>Pseudomonadati</taxon>
        <taxon>Pseudomonadota</taxon>
        <taxon>Gammaproteobacteria</taxon>
        <taxon>Pseudomonadales</taxon>
        <taxon>Marinobacteraceae</taxon>
        <taxon>Marinobacter</taxon>
    </lineage>
</organism>
<dbReference type="HAMAP" id="MF_02225">
    <property type="entry name" value="CoaBC"/>
    <property type="match status" value="1"/>
</dbReference>
<dbReference type="GO" id="GO:0004632">
    <property type="term" value="F:phosphopantothenate--cysteine ligase activity"/>
    <property type="evidence" value="ECO:0007669"/>
    <property type="project" value="UniProtKB-UniRule"/>
</dbReference>
<name>A0A3B8WB09_MARNT</name>